<sequence>MTKKILVLIFCFCLTLSNFLVAQTIAGIWQQVNPKGNTSRLIFTENYLMFATYQTTDKHFVSAGGGAFEILKADSKTILSFKRDFNTEDSTLVGLTVANVFSLDKNTLTVTQGPLAGTWLRITEKLSTEPFSNSLWRLRAKEDTAFKMQTVFRGPFKTIKIFSGEHFQSASFNIDTHQFFGTFGGTFNKKKEKYLEKLTFSSKRNKKANTSFEYDCVINGKDWIHAGQSVTGERVHEIWEKGY</sequence>
<dbReference type="EMBL" id="JACHKT010000002">
    <property type="protein sequence ID" value="MBB6001660.1"/>
    <property type="molecule type" value="Genomic_DNA"/>
</dbReference>
<gene>
    <name evidence="2" type="ORF">HNP25_000300</name>
</gene>
<evidence type="ECO:0008006" key="4">
    <source>
        <dbReference type="Google" id="ProtNLM"/>
    </source>
</evidence>
<protein>
    <recommendedName>
        <fullName evidence="4">Membrane or secreted protein</fullName>
    </recommendedName>
</protein>
<organism evidence="2 3">
    <name type="scientific">Arcicella rosea</name>
    <dbReference type="NCBI Taxonomy" id="502909"/>
    <lineage>
        <taxon>Bacteria</taxon>
        <taxon>Pseudomonadati</taxon>
        <taxon>Bacteroidota</taxon>
        <taxon>Cytophagia</taxon>
        <taxon>Cytophagales</taxon>
        <taxon>Flectobacillaceae</taxon>
        <taxon>Arcicella</taxon>
    </lineage>
</organism>
<accession>A0A841EMX5</accession>
<keyword evidence="3" id="KW-1185">Reference proteome</keyword>
<dbReference type="AlphaFoldDB" id="A0A841EMX5"/>
<evidence type="ECO:0000256" key="1">
    <source>
        <dbReference type="SAM" id="SignalP"/>
    </source>
</evidence>
<comment type="caution">
    <text evidence="2">The sequence shown here is derived from an EMBL/GenBank/DDBJ whole genome shotgun (WGS) entry which is preliminary data.</text>
</comment>
<proteinExistence type="predicted"/>
<feature type="chain" id="PRO_5032547782" description="Membrane or secreted protein" evidence="1">
    <location>
        <begin position="23"/>
        <end position="243"/>
    </location>
</feature>
<keyword evidence="1" id="KW-0732">Signal</keyword>
<dbReference type="RefSeq" id="WP_184129162.1">
    <property type="nucleotide sequence ID" value="NZ_JACHKT010000002.1"/>
</dbReference>
<evidence type="ECO:0000313" key="3">
    <source>
        <dbReference type="Proteomes" id="UP000524404"/>
    </source>
</evidence>
<evidence type="ECO:0000313" key="2">
    <source>
        <dbReference type="EMBL" id="MBB6001660.1"/>
    </source>
</evidence>
<name>A0A841EMX5_9BACT</name>
<reference evidence="2 3" key="1">
    <citation type="submission" date="2020-08" db="EMBL/GenBank/DDBJ databases">
        <title>Functional genomics of gut bacteria from endangered species of beetles.</title>
        <authorList>
            <person name="Carlos-Shanley C."/>
        </authorList>
    </citation>
    <scope>NUCLEOTIDE SEQUENCE [LARGE SCALE GENOMIC DNA]</scope>
    <source>
        <strain evidence="2 3">S00070</strain>
    </source>
</reference>
<feature type="signal peptide" evidence="1">
    <location>
        <begin position="1"/>
        <end position="22"/>
    </location>
</feature>
<dbReference type="Proteomes" id="UP000524404">
    <property type="component" value="Unassembled WGS sequence"/>
</dbReference>